<dbReference type="Proteomes" id="UP000176992">
    <property type="component" value="Unassembled WGS sequence"/>
</dbReference>
<gene>
    <name evidence="3" type="ORF">A2Z86_05685</name>
</gene>
<comment type="caution">
    <text evidence="3">The sequence shown here is derived from an EMBL/GenBank/DDBJ whole genome shotgun (WGS) entry which is preliminary data.</text>
</comment>
<dbReference type="InterPro" id="IPR027383">
    <property type="entry name" value="Znf_put"/>
</dbReference>
<keyword evidence="1" id="KW-1133">Transmembrane helix</keyword>
<dbReference type="EMBL" id="MFIV01000245">
    <property type="protein sequence ID" value="OGF96942.1"/>
    <property type="molecule type" value="Genomic_DNA"/>
</dbReference>
<feature type="domain" description="Putative zinc-finger" evidence="2">
    <location>
        <begin position="9"/>
        <end position="37"/>
    </location>
</feature>
<keyword evidence="1" id="KW-0812">Transmembrane</keyword>
<dbReference type="AlphaFoldDB" id="A0A1F5YA76"/>
<feature type="transmembrane region" description="Helical" evidence="1">
    <location>
        <begin position="96"/>
        <end position="117"/>
    </location>
</feature>
<dbReference type="InterPro" id="IPR041916">
    <property type="entry name" value="Anti_sigma_zinc_sf"/>
</dbReference>
<evidence type="ECO:0000259" key="2">
    <source>
        <dbReference type="Pfam" id="PF13490"/>
    </source>
</evidence>
<name>A0A1F5YA76_9BACT</name>
<evidence type="ECO:0000313" key="3">
    <source>
        <dbReference type="EMBL" id="OGF96942.1"/>
    </source>
</evidence>
<evidence type="ECO:0000256" key="1">
    <source>
        <dbReference type="SAM" id="Phobius"/>
    </source>
</evidence>
<accession>A0A1F5YA76</accession>
<protein>
    <recommendedName>
        <fullName evidence="2">Putative zinc-finger domain-containing protein</fullName>
    </recommendedName>
</protein>
<sequence length="211" mass="23105">MKCPVESTLLVDFLEGELDPRMVPVLEEHLLGCDACRKELEALRGVRRMLGRGRPAAADAEPPESFWRDNLEAVADLTYRKTVPLRQKIHLSRLHPGILAAAAVVLLALIGTFRLGLFRDTPVGSAPVAAARQENLTNAMLADSLYRLAETVYRYNQALELYESITELSDAKSSEAGDMELAVPPGNSVYDGLADLNDRQLEEVGYALAGN</sequence>
<organism evidence="3 4">
    <name type="scientific">Candidatus Glassbacteria bacterium GWA2_58_10</name>
    <dbReference type="NCBI Taxonomy" id="1817865"/>
    <lineage>
        <taxon>Bacteria</taxon>
        <taxon>Candidatus Glassiibacteriota</taxon>
    </lineage>
</organism>
<reference evidence="3 4" key="1">
    <citation type="journal article" date="2016" name="Nat. Commun.">
        <title>Thousands of microbial genomes shed light on interconnected biogeochemical processes in an aquifer system.</title>
        <authorList>
            <person name="Anantharaman K."/>
            <person name="Brown C.T."/>
            <person name="Hug L.A."/>
            <person name="Sharon I."/>
            <person name="Castelle C.J."/>
            <person name="Probst A.J."/>
            <person name="Thomas B.C."/>
            <person name="Singh A."/>
            <person name="Wilkins M.J."/>
            <person name="Karaoz U."/>
            <person name="Brodie E.L."/>
            <person name="Williams K.H."/>
            <person name="Hubbard S.S."/>
            <person name="Banfield J.F."/>
        </authorList>
    </citation>
    <scope>NUCLEOTIDE SEQUENCE [LARGE SCALE GENOMIC DNA]</scope>
</reference>
<evidence type="ECO:0000313" key="4">
    <source>
        <dbReference type="Proteomes" id="UP000176992"/>
    </source>
</evidence>
<dbReference type="Gene3D" id="1.10.10.1320">
    <property type="entry name" value="Anti-sigma factor, zinc-finger domain"/>
    <property type="match status" value="1"/>
</dbReference>
<keyword evidence="1" id="KW-0472">Membrane</keyword>
<proteinExistence type="predicted"/>
<dbReference type="Pfam" id="PF13490">
    <property type="entry name" value="zf-HC2"/>
    <property type="match status" value="1"/>
</dbReference>